<proteinExistence type="predicted"/>
<accession>A0ABS4G634</accession>
<dbReference type="InterPro" id="IPR005149">
    <property type="entry name" value="Tscrpt_reg_PadR_N"/>
</dbReference>
<reference evidence="2 3" key="1">
    <citation type="submission" date="2021-03" db="EMBL/GenBank/DDBJ databases">
        <title>Genomic Encyclopedia of Type Strains, Phase IV (KMG-IV): sequencing the most valuable type-strain genomes for metagenomic binning, comparative biology and taxonomic classification.</title>
        <authorList>
            <person name="Goeker M."/>
        </authorList>
    </citation>
    <scope>NUCLEOTIDE SEQUENCE [LARGE SCALE GENOMIC DNA]</scope>
    <source>
        <strain evidence="2 3">DSM 6139</strain>
    </source>
</reference>
<evidence type="ECO:0000313" key="2">
    <source>
        <dbReference type="EMBL" id="MBP1919991.1"/>
    </source>
</evidence>
<dbReference type="Gene3D" id="1.10.10.10">
    <property type="entry name" value="Winged helix-like DNA-binding domain superfamily/Winged helix DNA-binding domain"/>
    <property type="match status" value="1"/>
</dbReference>
<sequence length="113" mass="13158">MEKRDETYEGLVSEFRRGFLVLGVLSQLEKPQYGYSLNTMLDDIGLKIDSGTLYPLLRRLEKQGLLESMWDTDTGKPRKYYRLTDYGNGILSDLQKEWRSMAKLMERLIEGGK</sequence>
<organism evidence="2 3">
    <name type="scientific">Youngiibacter multivorans</name>
    <dbReference type="NCBI Taxonomy" id="937251"/>
    <lineage>
        <taxon>Bacteria</taxon>
        <taxon>Bacillati</taxon>
        <taxon>Bacillota</taxon>
        <taxon>Clostridia</taxon>
        <taxon>Eubacteriales</taxon>
        <taxon>Clostridiaceae</taxon>
        <taxon>Youngiibacter</taxon>
    </lineage>
</organism>
<keyword evidence="3" id="KW-1185">Reference proteome</keyword>
<gene>
    <name evidence="2" type="ORF">J2Z34_002489</name>
</gene>
<feature type="domain" description="Transcription regulator PadR N-terminal" evidence="1">
    <location>
        <begin position="21"/>
        <end position="88"/>
    </location>
</feature>
<dbReference type="Pfam" id="PF03551">
    <property type="entry name" value="PadR"/>
    <property type="match status" value="1"/>
</dbReference>
<evidence type="ECO:0000313" key="3">
    <source>
        <dbReference type="Proteomes" id="UP001519271"/>
    </source>
</evidence>
<keyword evidence="2" id="KW-0238">DNA-binding</keyword>
<dbReference type="Proteomes" id="UP001519271">
    <property type="component" value="Unassembled WGS sequence"/>
</dbReference>
<dbReference type="SUPFAM" id="SSF46785">
    <property type="entry name" value="Winged helix' DNA-binding domain"/>
    <property type="match status" value="1"/>
</dbReference>
<dbReference type="EMBL" id="JAGGKC010000022">
    <property type="protein sequence ID" value="MBP1919991.1"/>
    <property type="molecule type" value="Genomic_DNA"/>
</dbReference>
<dbReference type="InterPro" id="IPR036388">
    <property type="entry name" value="WH-like_DNA-bd_sf"/>
</dbReference>
<comment type="caution">
    <text evidence="2">The sequence shown here is derived from an EMBL/GenBank/DDBJ whole genome shotgun (WGS) entry which is preliminary data.</text>
</comment>
<dbReference type="InterPro" id="IPR052509">
    <property type="entry name" value="Metal_resp_DNA-bind_regulator"/>
</dbReference>
<dbReference type="InterPro" id="IPR036390">
    <property type="entry name" value="WH_DNA-bd_sf"/>
</dbReference>
<protein>
    <submittedName>
        <fullName evidence="2">DNA-binding PadR family transcriptional regulator</fullName>
    </submittedName>
</protein>
<dbReference type="PANTHER" id="PTHR33169">
    <property type="entry name" value="PADR-FAMILY TRANSCRIPTIONAL REGULATOR"/>
    <property type="match status" value="1"/>
</dbReference>
<dbReference type="PANTHER" id="PTHR33169:SF14">
    <property type="entry name" value="TRANSCRIPTIONAL REGULATOR RV3488"/>
    <property type="match status" value="1"/>
</dbReference>
<dbReference type="GO" id="GO:0003677">
    <property type="term" value="F:DNA binding"/>
    <property type="evidence" value="ECO:0007669"/>
    <property type="project" value="UniProtKB-KW"/>
</dbReference>
<name>A0ABS4G634_9CLOT</name>
<dbReference type="RefSeq" id="WP_209460172.1">
    <property type="nucleotide sequence ID" value="NZ_JAGGKC010000022.1"/>
</dbReference>
<evidence type="ECO:0000259" key="1">
    <source>
        <dbReference type="Pfam" id="PF03551"/>
    </source>
</evidence>